<accession>A0AB34JNW6</accession>
<keyword evidence="4" id="KW-1185">Reference proteome</keyword>
<dbReference type="Gene3D" id="3.40.50.11500">
    <property type="match status" value="1"/>
</dbReference>
<dbReference type="GO" id="GO:0031410">
    <property type="term" value="C:cytoplasmic vesicle"/>
    <property type="evidence" value="ECO:0007669"/>
    <property type="project" value="TreeGrafter"/>
</dbReference>
<sequence>MFRDGQTHPRARYLVRASRLLCFSHSCLSPFSMASSAQPLIEHYVSLGVGETLKLDGSSTNLGDGWDRNTYLASVLCEFPPSRPLPSKIALGIFCLPSGLRPCTEPKAPAFSCFVLTRNDGERLYGHCLTIHEPLPPETRVQLGEDSFRTNEGETSMPTIGELSGGTPFFVPHCLCFVSRAHYPLAFKASLMALHQMCAASLTTALTQPIETVLSHLVLNVPLPVRGGPTVRFRLAPTQPALHVSCSHPSQLPSMDYSVGILLRRLTPAALLKAFHALVLEHQVVVVSDDDELRLGACELLMSFLHPLEWAQVYVPTIPDAWVDLLSNPFPCLLGVREAQRPYLPQPIPATMCIVDLAAGRVVGPAAPLPSLPPREARRLQERLRTLHSDYKSLGTADLTVADAALAHADATSSIKPEPALFEARTRAAFLELFVSLLRDLDRFLPDTGTPAASASPRGGATELDMEALAKREEEREARLEAFVVAQPSNAHKFLRDLLRTQLFLSFVQPVDDQGVRGGRCFALARDAFLRREIVTISEDDDAQQQRHAVRLVNGPTPAEQWIKQPDGSSLRKGVSSTEGEADDPLDSTWNADDLLGAMPHQPPKLFEVSLPMTPRLAEGREYAYSTGFPAELSASLLAEQIPLPVFEGEPVRPLRVTPELRASWSEALAKLEARQEQREKGKMVATGALVVSAVAVAACSIQ</sequence>
<name>A0AB34JNW6_PRYPA</name>
<protein>
    <recommendedName>
        <fullName evidence="2">UDENN domain-containing protein</fullName>
    </recommendedName>
</protein>
<feature type="domain" description="UDENN" evidence="2">
    <location>
        <begin position="51"/>
        <end position="519"/>
    </location>
</feature>
<dbReference type="AlphaFoldDB" id="A0AB34JNW6"/>
<dbReference type="InterPro" id="IPR043153">
    <property type="entry name" value="DENN_C"/>
</dbReference>
<gene>
    <name evidence="3" type="ORF">AB1Y20_017353</name>
</gene>
<feature type="region of interest" description="Disordered" evidence="1">
    <location>
        <begin position="555"/>
        <end position="586"/>
    </location>
</feature>
<dbReference type="Pfam" id="PF03456">
    <property type="entry name" value="uDENN"/>
    <property type="match status" value="1"/>
</dbReference>
<evidence type="ECO:0000313" key="4">
    <source>
        <dbReference type="Proteomes" id="UP001515480"/>
    </source>
</evidence>
<evidence type="ECO:0000256" key="1">
    <source>
        <dbReference type="SAM" id="MobiDB-lite"/>
    </source>
</evidence>
<dbReference type="Pfam" id="PF02141">
    <property type="entry name" value="DENN"/>
    <property type="match status" value="1"/>
</dbReference>
<dbReference type="InterPro" id="IPR037516">
    <property type="entry name" value="Tripartite_DENN"/>
</dbReference>
<dbReference type="SMART" id="SM00799">
    <property type="entry name" value="DENN"/>
    <property type="match status" value="1"/>
</dbReference>
<dbReference type="InterPro" id="IPR001194">
    <property type="entry name" value="cDENN_dom"/>
</dbReference>
<dbReference type="PANTHER" id="PTHR12296:SF21">
    <property type="entry name" value="DENN DOMAIN-CONTAINING PROTEIN 3"/>
    <property type="match status" value="1"/>
</dbReference>
<organism evidence="3 4">
    <name type="scientific">Prymnesium parvum</name>
    <name type="common">Toxic golden alga</name>
    <dbReference type="NCBI Taxonomy" id="97485"/>
    <lineage>
        <taxon>Eukaryota</taxon>
        <taxon>Haptista</taxon>
        <taxon>Haptophyta</taxon>
        <taxon>Prymnesiophyceae</taxon>
        <taxon>Prymnesiales</taxon>
        <taxon>Prymnesiaceae</taxon>
        <taxon>Prymnesium</taxon>
    </lineage>
</organism>
<dbReference type="Proteomes" id="UP001515480">
    <property type="component" value="Unassembled WGS sequence"/>
</dbReference>
<dbReference type="Gene3D" id="3.30.450.200">
    <property type="match status" value="1"/>
</dbReference>
<dbReference type="GO" id="GO:0032483">
    <property type="term" value="P:regulation of Rab protein signal transduction"/>
    <property type="evidence" value="ECO:0007669"/>
    <property type="project" value="TreeGrafter"/>
</dbReference>
<comment type="caution">
    <text evidence="3">The sequence shown here is derived from an EMBL/GenBank/DDBJ whole genome shotgun (WGS) entry which is preliminary data.</text>
</comment>
<dbReference type="PROSITE" id="PS50211">
    <property type="entry name" value="DENN"/>
    <property type="match status" value="1"/>
</dbReference>
<evidence type="ECO:0000313" key="3">
    <source>
        <dbReference type="EMBL" id="KAL1522361.1"/>
    </source>
</evidence>
<dbReference type="EMBL" id="JBGBPQ010000006">
    <property type="protein sequence ID" value="KAL1522361.1"/>
    <property type="molecule type" value="Genomic_DNA"/>
</dbReference>
<reference evidence="3 4" key="1">
    <citation type="journal article" date="2024" name="Science">
        <title>Giant polyketide synthase enzymes in the biosynthesis of giant marine polyether toxins.</title>
        <authorList>
            <person name="Fallon T.R."/>
            <person name="Shende V.V."/>
            <person name="Wierzbicki I.H."/>
            <person name="Pendleton A.L."/>
            <person name="Watervoot N.F."/>
            <person name="Auber R.P."/>
            <person name="Gonzalez D.J."/>
            <person name="Wisecaver J.H."/>
            <person name="Moore B.S."/>
        </authorList>
    </citation>
    <scope>NUCLEOTIDE SEQUENCE [LARGE SCALE GENOMIC DNA]</scope>
    <source>
        <strain evidence="3 4">12B1</strain>
    </source>
</reference>
<dbReference type="SMART" id="SM00800">
    <property type="entry name" value="uDENN"/>
    <property type="match status" value="1"/>
</dbReference>
<evidence type="ECO:0000259" key="2">
    <source>
        <dbReference type="PROSITE" id="PS50211"/>
    </source>
</evidence>
<dbReference type="PANTHER" id="PTHR12296">
    <property type="entry name" value="DENN DOMAIN-CONTAINING PROTEIN 4"/>
    <property type="match status" value="1"/>
</dbReference>
<dbReference type="InterPro" id="IPR005113">
    <property type="entry name" value="uDENN_dom"/>
</dbReference>
<dbReference type="InterPro" id="IPR051696">
    <property type="entry name" value="DENN_Domain_GEFs"/>
</dbReference>
<proteinExistence type="predicted"/>